<keyword evidence="2" id="KW-1185">Reference proteome</keyword>
<dbReference type="EMBL" id="JAAIUW010000011">
    <property type="protein sequence ID" value="KAF7810042.1"/>
    <property type="molecule type" value="Genomic_DNA"/>
</dbReference>
<gene>
    <name evidence="1" type="ORF">G2W53_036785</name>
</gene>
<protein>
    <submittedName>
        <fullName evidence="1">Uncharacterized protein</fullName>
    </submittedName>
</protein>
<accession>A0A834SUM2</accession>
<evidence type="ECO:0000313" key="2">
    <source>
        <dbReference type="Proteomes" id="UP000634136"/>
    </source>
</evidence>
<evidence type="ECO:0000313" key="1">
    <source>
        <dbReference type="EMBL" id="KAF7810042.1"/>
    </source>
</evidence>
<dbReference type="AlphaFoldDB" id="A0A834SUM2"/>
<proteinExistence type="predicted"/>
<name>A0A834SUM2_9FABA</name>
<sequence>MEAAVRGVRWKKQGKSVKVTNAEGGREEEEAKKGKELEEREIFAELVLIKQVEILTCIIF</sequence>
<comment type="caution">
    <text evidence="1">The sequence shown here is derived from an EMBL/GenBank/DDBJ whole genome shotgun (WGS) entry which is preliminary data.</text>
</comment>
<reference evidence="1" key="1">
    <citation type="submission" date="2020-09" db="EMBL/GenBank/DDBJ databases">
        <title>Genome-Enabled Discovery of Anthraquinone Biosynthesis in Senna tora.</title>
        <authorList>
            <person name="Kang S.-H."/>
            <person name="Pandey R.P."/>
            <person name="Lee C.-M."/>
            <person name="Sim J.-S."/>
            <person name="Jeong J.-T."/>
            <person name="Choi B.-S."/>
            <person name="Jung M."/>
            <person name="Ginzburg D."/>
            <person name="Zhao K."/>
            <person name="Won S.Y."/>
            <person name="Oh T.-J."/>
            <person name="Yu Y."/>
            <person name="Kim N.-H."/>
            <person name="Lee O.R."/>
            <person name="Lee T.-H."/>
            <person name="Bashyal P."/>
            <person name="Kim T.-S."/>
            <person name="Lee W.-H."/>
            <person name="Kawkins C."/>
            <person name="Kim C.-K."/>
            <person name="Kim J.S."/>
            <person name="Ahn B.O."/>
            <person name="Rhee S.Y."/>
            <person name="Sohng J.K."/>
        </authorList>
    </citation>
    <scope>NUCLEOTIDE SEQUENCE</scope>
    <source>
        <tissue evidence="1">Leaf</tissue>
    </source>
</reference>
<dbReference type="Proteomes" id="UP000634136">
    <property type="component" value="Unassembled WGS sequence"/>
</dbReference>
<organism evidence="1 2">
    <name type="scientific">Senna tora</name>
    <dbReference type="NCBI Taxonomy" id="362788"/>
    <lineage>
        <taxon>Eukaryota</taxon>
        <taxon>Viridiplantae</taxon>
        <taxon>Streptophyta</taxon>
        <taxon>Embryophyta</taxon>
        <taxon>Tracheophyta</taxon>
        <taxon>Spermatophyta</taxon>
        <taxon>Magnoliopsida</taxon>
        <taxon>eudicotyledons</taxon>
        <taxon>Gunneridae</taxon>
        <taxon>Pentapetalae</taxon>
        <taxon>rosids</taxon>
        <taxon>fabids</taxon>
        <taxon>Fabales</taxon>
        <taxon>Fabaceae</taxon>
        <taxon>Caesalpinioideae</taxon>
        <taxon>Cassia clade</taxon>
        <taxon>Senna</taxon>
    </lineage>
</organism>